<dbReference type="GO" id="GO:0071111">
    <property type="term" value="F:cyclic-guanylate-specific phosphodiesterase activity"/>
    <property type="evidence" value="ECO:0007669"/>
    <property type="project" value="InterPro"/>
</dbReference>
<dbReference type="InterPro" id="IPR011006">
    <property type="entry name" value="CheY-like_superfamily"/>
</dbReference>
<feature type="domain" description="Response regulatory" evidence="3">
    <location>
        <begin position="274"/>
        <end position="391"/>
    </location>
</feature>
<dbReference type="PROSITE" id="PS50883">
    <property type="entry name" value="EAL"/>
    <property type="match status" value="1"/>
</dbReference>
<protein>
    <recommendedName>
        <fullName evidence="8">Response regulatory domain-containing protein</fullName>
    </recommendedName>
</protein>
<feature type="region of interest" description="Disordered" evidence="2">
    <location>
        <begin position="149"/>
        <end position="179"/>
    </location>
</feature>
<dbReference type="EMBL" id="AVCI01000010">
    <property type="protein sequence ID" value="KFN42409.1"/>
    <property type="molecule type" value="Genomic_DNA"/>
</dbReference>
<evidence type="ECO:0000259" key="5">
    <source>
        <dbReference type="PROSITE" id="PS50887"/>
    </source>
</evidence>
<dbReference type="InterPro" id="IPR000160">
    <property type="entry name" value="GGDEF_dom"/>
</dbReference>
<evidence type="ECO:0000256" key="1">
    <source>
        <dbReference type="PROSITE-ProRule" id="PRU00169"/>
    </source>
</evidence>
<dbReference type="Pfam" id="PF00072">
    <property type="entry name" value="Response_reg"/>
    <property type="match status" value="1"/>
</dbReference>
<feature type="domain" description="EAL" evidence="4">
    <location>
        <begin position="700"/>
        <end position="951"/>
    </location>
</feature>
<evidence type="ECO:0000259" key="3">
    <source>
        <dbReference type="PROSITE" id="PS50110"/>
    </source>
</evidence>
<feature type="modified residue" description="4-aspartylphosphate" evidence="1">
    <location>
        <position position="449"/>
    </location>
</feature>
<dbReference type="GO" id="GO:0000160">
    <property type="term" value="P:phosphorelay signal transduction system"/>
    <property type="evidence" value="ECO:0007669"/>
    <property type="project" value="InterPro"/>
</dbReference>
<dbReference type="PANTHER" id="PTHR33121">
    <property type="entry name" value="CYCLIC DI-GMP PHOSPHODIESTERASE PDEF"/>
    <property type="match status" value="1"/>
</dbReference>
<dbReference type="SMART" id="SM00052">
    <property type="entry name" value="EAL"/>
    <property type="match status" value="1"/>
</dbReference>
<dbReference type="eggNOG" id="COG2200">
    <property type="taxonomic scope" value="Bacteria"/>
</dbReference>
<dbReference type="InterPro" id="IPR035919">
    <property type="entry name" value="EAL_sf"/>
</dbReference>
<comment type="caution">
    <text evidence="6">The sequence shown here is derived from an EMBL/GenBank/DDBJ whole genome shotgun (WGS) entry which is preliminary data.</text>
</comment>
<dbReference type="SUPFAM" id="SSF52172">
    <property type="entry name" value="CheY-like"/>
    <property type="match status" value="2"/>
</dbReference>
<dbReference type="Pfam" id="PF00563">
    <property type="entry name" value="EAL"/>
    <property type="match status" value="1"/>
</dbReference>
<feature type="domain" description="GGDEF" evidence="5">
    <location>
        <begin position="560"/>
        <end position="694"/>
    </location>
</feature>
<dbReference type="CDD" id="cd17546">
    <property type="entry name" value="REC_hyHK_CKI1_RcsC-like"/>
    <property type="match status" value="1"/>
</dbReference>
<accession>A0A091ATU2</accession>
<feature type="compositionally biased region" description="Basic and acidic residues" evidence="2">
    <location>
        <begin position="169"/>
        <end position="179"/>
    </location>
</feature>
<dbReference type="PATRIC" id="fig|1121015.4.peg.2213"/>
<organism evidence="6 7">
    <name type="scientific">Arenimonas oryziterrae DSM 21050 = YC6267</name>
    <dbReference type="NCBI Taxonomy" id="1121015"/>
    <lineage>
        <taxon>Bacteria</taxon>
        <taxon>Pseudomonadati</taxon>
        <taxon>Pseudomonadota</taxon>
        <taxon>Gammaproteobacteria</taxon>
        <taxon>Lysobacterales</taxon>
        <taxon>Lysobacteraceae</taxon>
        <taxon>Arenimonas</taxon>
    </lineage>
</organism>
<dbReference type="SUPFAM" id="SSF141868">
    <property type="entry name" value="EAL domain-like"/>
    <property type="match status" value="1"/>
</dbReference>
<feature type="modified residue" description="4-aspartylphosphate" evidence="1">
    <location>
        <position position="323"/>
    </location>
</feature>
<dbReference type="RefSeq" id="WP_022970384.1">
    <property type="nucleotide sequence ID" value="NZ_ATVD01000007.1"/>
</dbReference>
<sequence>MNLDDESQLAELRLAFQRHLPRRVEVIARRLQRFLQSGWDINGLALIHADARRLGDVSARHGFAEAGEHLVGLADLLDETLSLETLPDPTVGERLWNLTEHLVAVVPRAPEPVRDTAPRQLGNSDRAESPPLSWWRRWGEDAAAPKFEAEPAPGAYSDSAASGKISPDPGHHVDPGANGHDDSLDGIVLTDEAFSGDFTVQPLAITPAFAAPARPTPAPAPAPAVARAPAAPAPVVAAARSAPTPAPAPVAAPIPTNAPPAAEPARAALASGLRLYHLTNHGPLSLELDQRLEAQGVEVELLEDIEELGELLGALPADVVLIDAEFNMLLEDIGEIVRQTRQRTNKRLLLAAISDADDVSLRLSARRAGVDALIIGPDSVNDVIRRLQALVDPEREVPYRVLIVEDDRSQALFAEGILRNAGMDTQVVLDALGVMPTLEQFQPDLVLMDLNMPGANGIELTALIREQESFMHTPIVFLSGESDEDRQFDAIDAGGDDFLAKPIRPRHLISAVQNRVRRHRALETRRSKRSNGKDPGTGLIERAELLETIAERLARSETQRSGGVLFLEIESLSLLRERMGLTALEQLMSDASRLVTGTAGDAGVARFGDGSYLVYDAQRDDAALDTLAAQLRGVLVQHPFQAQGHPLRLRVSVGVCALRHGFTETTALLNAVEKVAREARTHERGVRRYEPPKSSEASREAALLAQIREAVSHHHLELLYQPVVAVAGSDDSQFQVLLRMRDSQGRLLSAAEVIPMAERADFIVDIDRWVTMQALALIRDRRSEGRSLRLFVTQSPLTLADPAQATWLKTELTAHDVPGTSLVIELRLEDAAVHAATVRQFCDAMVADGVQFCLSQYEAGTDAEGLLEQLPLGFVKLARKYTSGTLTSQLRDELKTLIARAHRRGLEVIGHGVEDAQSAATLWMSGIDFIQGNLVQQANQDLDFDFNQAVL</sequence>
<feature type="region of interest" description="Disordered" evidence="2">
    <location>
        <begin position="113"/>
        <end position="132"/>
    </location>
</feature>
<proteinExistence type="predicted"/>
<keyword evidence="1" id="KW-0597">Phosphoprotein</keyword>
<dbReference type="Gene3D" id="3.40.50.2300">
    <property type="match status" value="2"/>
</dbReference>
<reference evidence="6 7" key="1">
    <citation type="submission" date="2013-09" db="EMBL/GenBank/DDBJ databases">
        <title>Genome sequencing of Arenimonas oryziterrae.</title>
        <authorList>
            <person name="Chen F."/>
            <person name="Wang G."/>
        </authorList>
    </citation>
    <scope>NUCLEOTIDE SEQUENCE [LARGE SCALE GENOMIC DNA]</scope>
    <source>
        <strain evidence="6 7">YC6267</strain>
    </source>
</reference>
<name>A0A091ATU2_9GAMM</name>
<dbReference type="SMART" id="SM00448">
    <property type="entry name" value="REC"/>
    <property type="match status" value="1"/>
</dbReference>
<dbReference type="PROSITE" id="PS50110">
    <property type="entry name" value="RESPONSE_REGULATORY"/>
    <property type="match status" value="2"/>
</dbReference>
<dbReference type="Pfam" id="PF00990">
    <property type="entry name" value="GGDEF"/>
    <property type="match status" value="1"/>
</dbReference>
<feature type="domain" description="Response regulatory" evidence="3">
    <location>
        <begin position="400"/>
        <end position="516"/>
    </location>
</feature>
<dbReference type="Gene3D" id="3.20.20.450">
    <property type="entry name" value="EAL domain"/>
    <property type="match status" value="1"/>
</dbReference>
<dbReference type="InterPro" id="IPR050706">
    <property type="entry name" value="Cyclic-di-GMP_PDE-like"/>
</dbReference>
<dbReference type="InterPro" id="IPR029787">
    <property type="entry name" value="Nucleotide_cyclase"/>
</dbReference>
<evidence type="ECO:0000313" key="7">
    <source>
        <dbReference type="Proteomes" id="UP000029385"/>
    </source>
</evidence>
<dbReference type="eggNOG" id="COG3706">
    <property type="taxonomic scope" value="Bacteria"/>
</dbReference>
<dbReference type="STRING" id="1121015.GCA_000420545_02793"/>
<dbReference type="SUPFAM" id="SSF55073">
    <property type="entry name" value="Nucleotide cyclase"/>
    <property type="match status" value="1"/>
</dbReference>
<dbReference type="InterPro" id="IPR001633">
    <property type="entry name" value="EAL_dom"/>
</dbReference>
<evidence type="ECO:0008006" key="8">
    <source>
        <dbReference type="Google" id="ProtNLM"/>
    </source>
</evidence>
<evidence type="ECO:0000259" key="4">
    <source>
        <dbReference type="PROSITE" id="PS50883"/>
    </source>
</evidence>
<dbReference type="SMART" id="SM00267">
    <property type="entry name" value="GGDEF"/>
    <property type="match status" value="1"/>
</dbReference>
<dbReference type="AlphaFoldDB" id="A0A091ATU2"/>
<gene>
    <name evidence="6" type="ORF">N789_13715</name>
</gene>
<dbReference type="Proteomes" id="UP000029385">
    <property type="component" value="Unassembled WGS sequence"/>
</dbReference>
<keyword evidence="7" id="KW-1185">Reference proteome</keyword>
<dbReference type="CDD" id="cd01948">
    <property type="entry name" value="EAL"/>
    <property type="match status" value="1"/>
</dbReference>
<dbReference type="PANTHER" id="PTHR33121:SF70">
    <property type="entry name" value="SIGNALING PROTEIN YKOW"/>
    <property type="match status" value="1"/>
</dbReference>
<dbReference type="InterPro" id="IPR001789">
    <property type="entry name" value="Sig_transdc_resp-reg_receiver"/>
</dbReference>
<dbReference type="OrthoDB" id="9812260at2"/>
<dbReference type="PROSITE" id="PS50887">
    <property type="entry name" value="GGDEF"/>
    <property type="match status" value="1"/>
</dbReference>
<evidence type="ECO:0000313" key="6">
    <source>
        <dbReference type="EMBL" id="KFN42409.1"/>
    </source>
</evidence>
<dbReference type="InterPro" id="IPR043128">
    <property type="entry name" value="Rev_trsase/Diguanyl_cyclase"/>
</dbReference>
<evidence type="ECO:0000256" key="2">
    <source>
        <dbReference type="SAM" id="MobiDB-lite"/>
    </source>
</evidence>
<dbReference type="Gene3D" id="3.30.70.270">
    <property type="match status" value="1"/>
</dbReference>